<name>A0A8H6IVJ9_9PEZI</name>
<dbReference type="InterPro" id="IPR040442">
    <property type="entry name" value="Pyrv_kinase-like_dom_sf"/>
</dbReference>
<organism evidence="1 2">
    <name type="scientific">Colletotrichum sojae</name>
    <dbReference type="NCBI Taxonomy" id="2175907"/>
    <lineage>
        <taxon>Eukaryota</taxon>
        <taxon>Fungi</taxon>
        <taxon>Dikarya</taxon>
        <taxon>Ascomycota</taxon>
        <taxon>Pezizomycotina</taxon>
        <taxon>Sordariomycetes</taxon>
        <taxon>Hypocreomycetidae</taxon>
        <taxon>Glomerellales</taxon>
        <taxon>Glomerellaceae</taxon>
        <taxon>Colletotrichum</taxon>
        <taxon>Colletotrichum orchidearum species complex</taxon>
    </lineage>
</organism>
<dbReference type="AlphaFoldDB" id="A0A8H6IVJ9"/>
<accession>A0A8H6IVJ9</accession>
<comment type="caution">
    <text evidence="1">The sequence shown here is derived from an EMBL/GenBank/DDBJ whole genome shotgun (WGS) entry which is preliminary data.</text>
</comment>
<dbReference type="SUPFAM" id="SSF51621">
    <property type="entry name" value="Phosphoenolpyruvate/pyruvate domain"/>
    <property type="match status" value="1"/>
</dbReference>
<dbReference type="Proteomes" id="UP000652219">
    <property type="component" value="Unassembled WGS sequence"/>
</dbReference>
<dbReference type="GO" id="GO:0003824">
    <property type="term" value="F:catalytic activity"/>
    <property type="evidence" value="ECO:0007669"/>
    <property type="project" value="InterPro"/>
</dbReference>
<dbReference type="Gene3D" id="3.20.20.60">
    <property type="entry name" value="Phosphoenolpyruvate-binding domains"/>
    <property type="match status" value="1"/>
</dbReference>
<dbReference type="InterPro" id="IPR015813">
    <property type="entry name" value="Pyrv/PenolPyrv_kinase-like_dom"/>
</dbReference>
<evidence type="ECO:0000313" key="2">
    <source>
        <dbReference type="Proteomes" id="UP000652219"/>
    </source>
</evidence>
<proteinExistence type="predicted"/>
<evidence type="ECO:0000313" key="1">
    <source>
        <dbReference type="EMBL" id="KAF6800194.1"/>
    </source>
</evidence>
<gene>
    <name evidence="1" type="ORF">CSOJ01_12308</name>
</gene>
<protein>
    <submittedName>
        <fullName evidence="1">Uncharacterized protein</fullName>
    </submittedName>
</protein>
<keyword evidence="2" id="KW-1185">Reference proteome</keyword>
<reference evidence="1 2" key="1">
    <citation type="journal article" date="2020" name="Phytopathology">
        <title>Genome Sequence Resources of Colletotrichum truncatum, C. plurivorum, C. musicola, and C. sojae: Four Species Pathogenic to Soybean (Glycine max).</title>
        <authorList>
            <person name="Rogerio F."/>
            <person name="Boufleur T.R."/>
            <person name="Ciampi-Guillardi M."/>
            <person name="Sukno S.A."/>
            <person name="Thon M.R."/>
            <person name="Massola Junior N.S."/>
            <person name="Baroncelli R."/>
        </authorList>
    </citation>
    <scope>NUCLEOTIDE SEQUENCE [LARGE SCALE GENOMIC DNA]</scope>
    <source>
        <strain evidence="1 2">LFN0009</strain>
    </source>
</reference>
<dbReference type="Pfam" id="PF13714">
    <property type="entry name" value="PEP_mutase"/>
    <property type="match status" value="1"/>
</dbReference>
<dbReference type="EMBL" id="WIGN01000311">
    <property type="protein sequence ID" value="KAF6800194.1"/>
    <property type="molecule type" value="Genomic_DNA"/>
</dbReference>
<sequence>MEVLKEFSQDVEETGLPVIVDLSDMQEGEYMLGDMIGDSVATGAVGVEVADSTLDAAAVDAAAGGEDGRVLVDAGRHAGLIRAALRLGGGEEFRVTDFVVNARCDVFRPDLADPWCGASDAAVLAEAVRRGRMYLEFGATTVLYAGGPGRGLRREEEVEVLVRELGGRVRVRLGDGADALTTGELAEMGAAMIDVGDSLHWIAINAAREAAARILGGGRLKA</sequence>